<feature type="compositionally biased region" description="Pro residues" evidence="1">
    <location>
        <begin position="80"/>
        <end position="102"/>
    </location>
</feature>
<organism evidence="2 3">
    <name type="scientific">Mycena pura</name>
    <dbReference type="NCBI Taxonomy" id="153505"/>
    <lineage>
        <taxon>Eukaryota</taxon>
        <taxon>Fungi</taxon>
        <taxon>Dikarya</taxon>
        <taxon>Basidiomycota</taxon>
        <taxon>Agaricomycotina</taxon>
        <taxon>Agaricomycetes</taxon>
        <taxon>Agaricomycetidae</taxon>
        <taxon>Agaricales</taxon>
        <taxon>Marasmiineae</taxon>
        <taxon>Mycenaceae</taxon>
        <taxon>Mycena</taxon>
    </lineage>
</organism>
<feature type="compositionally biased region" description="Low complexity" evidence="1">
    <location>
        <begin position="14"/>
        <end position="32"/>
    </location>
</feature>
<feature type="compositionally biased region" description="Basic and acidic residues" evidence="1">
    <location>
        <begin position="152"/>
        <end position="167"/>
    </location>
</feature>
<reference evidence="2" key="1">
    <citation type="submission" date="2023-03" db="EMBL/GenBank/DDBJ databases">
        <title>Massive genome expansion in bonnet fungi (Mycena s.s.) driven by repeated elements and novel gene families across ecological guilds.</title>
        <authorList>
            <consortium name="Lawrence Berkeley National Laboratory"/>
            <person name="Harder C.B."/>
            <person name="Miyauchi S."/>
            <person name="Viragh M."/>
            <person name="Kuo A."/>
            <person name="Thoen E."/>
            <person name="Andreopoulos B."/>
            <person name="Lu D."/>
            <person name="Skrede I."/>
            <person name="Drula E."/>
            <person name="Henrissat B."/>
            <person name="Morin E."/>
            <person name="Kohler A."/>
            <person name="Barry K."/>
            <person name="LaButti K."/>
            <person name="Morin E."/>
            <person name="Salamov A."/>
            <person name="Lipzen A."/>
            <person name="Mereny Z."/>
            <person name="Hegedus B."/>
            <person name="Baldrian P."/>
            <person name="Stursova M."/>
            <person name="Weitz H."/>
            <person name="Taylor A."/>
            <person name="Grigoriev I.V."/>
            <person name="Nagy L.G."/>
            <person name="Martin F."/>
            <person name="Kauserud H."/>
        </authorList>
    </citation>
    <scope>NUCLEOTIDE SEQUENCE</scope>
    <source>
        <strain evidence="2">9144</strain>
    </source>
</reference>
<accession>A0AAD6V7G1</accession>
<keyword evidence="3" id="KW-1185">Reference proteome</keyword>
<name>A0AAD6V7G1_9AGAR</name>
<feature type="region of interest" description="Disordered" evidence="1">
    <location>
        <begin position="1"/>
        <end position="106"/>
    </location>
</feature>
<dbReference type="EMBL" id="JARJCW010000052">
    <property type="protein sequence ID" value="KAJ7203028.1"/>
    <property type="molecule type" value="Genomic_DNA"/>
</dbReference>
<proteinExistence type="predicted"/>
<dbReference type="Proteomes" id="UP001219525">
    <property type="component" value="Unassembled WGS sequence"/>
</dbReference>
<evidence type="ECO:0000313" key="2">
    <source>
        <dbReference type="EMBL" id="KAJ7203028.1"/>
    </source>
</evidence>
<feature type="region of interest" description="Disordered" evidence="1">
    <location>
        <begin position="131"/>
        <end position="167"/>
    </location>
</feature>
<dbReference type="AlphaFoldDB" id="A0AAD6V7G1"/>
<comment type="caution">
    <text evidence="2">The sequence shown here is derived from an EMBL/GenBank/DDBJ whole genome shotgun (WGS) entry which is preliminary data.</text>
</comment>
<evidence type="ECO:0000256" key="1">
    <source>
        <dbReference type="SAM" id="MobiDB-lite"/>
    </source>
</evidence>
<evidence type="ECO:0000313" key="3">
    <source>
        <dbReference type="Proteomes" id="UP001219525"/>
    </source>
</evidence>
<protein>
    <submittedName>
        <fullName evidence="2">Uncharacterized protein</fullName>
    </submittedName>
</protein>
<sequence length="349" mass="37963">MAESHFWPKKWDSRSSSGTEGISGSTAASSSSPIADVCPPLLAPAARSPPAPPSAFQAGARTSGRRVGRGTQSVRLQLRHPPPAAPFPPLVPPATRRPPPAARCPHSASRLAGRLAGGGSDIERRVQGGWRATSGKTGSSCRRAGRTAARWNGRDEQRTGRAAGDERAAGMTWPVDNRKTFGQHITTEVQPASTEDKHGYPRSGIRGLGIRGYEYSFPTDGASTDLGFCDHGYPWAVYTYRCSDLFPIAIHGYGTGGKWIYIAILLDPFANNSYHPQVPVHPRVGIRGYNPYGWRIARVQVRLSATRKPATLAEEKTRRQQFPDNVGLPSKDWFSAWKPSIHALMMSFQ</sequence>
<gene>
    <name evidence="2" type="ORF">GGX14DRAFT_652403</name>
</gene>